<evidence type="ECO:0000256" key="1">
    <source>
        <dbReference type="ARBA" id="ARBA00006247"/>
    </source>
</evidence>
<sequence>MKILLSMLFIIIAVVALILIIIINTLNASGLAGREEYKPEPADPSAVERLAGAVRLATVSHYDKSKDDLNAHRQFQAYLTECFPLFHKVAERTVLSEYAVIYCWHGKNESLPPVLLTAHYDVVPADASKWSRPPFAAVSEDGYLWGRGTLDTKNTLMSSLEAAESLCRDGFQPERTVYFAFGGDEEITGSHGALKSMEWFQEQGINFEWMWDEGAITADGLMPGIRGKLSLIGTAEKGQVNVLLKAVSENGGHAAMPPKLTPTGRIARAVARIEAKPFRLRWLKTTRLFFKRMAAAGIPVYRVAMSNLWLTGGLLKLVLGGSPNTAALLRTTMAPTMIRGSHKENVLADEAEAVVNVRILPGDSVEGVLHRIKKVVADEKVSVGLISADDADEPVFESSIKAEGYQLLEQMLKETISDTIVLPYLATTASDSRHYAPVCRDIYRYAPMILNQEELDRIHGVDERISFENYGLSIRSYLCLMKKL</sequence>
<dbReference type="GO" id="GO:0008233">
    <property type="term" value="F:peptidase activity"/>
    <property type="evidence" value="ECO:0007669"/>
    <property type="project" value="UniProtKB-KW"/>
</dbReference>
<dbReference type="PROSITE" id="PS00758">
    <property type="entry name" value="ARGE_DAPE_CPG2_1"/>
    <property type="match status" value="1"/>
</dbReference>
<evidence type="ECO:0000256" key="4">
    <source>
        <dbReference type="ARBA" id="ARBA00022801"/>
    </source>
</evidence>
<keyword evidence="2" id="KW-0645">Protease</keyword>
<dbReference type="GO" id="GO:0046872">
    <property type="term" value="F:metal ion binding"/>
    <property type="evidence" value="ECO:0007669"/>
    <property type="project" value="UniProtKB-KW"/>
</dbReference>
<dbReference type="Pfam" id="PF01546">
    <property type="entry name" value="Peptidase_M20"/>
    <property type="match status" value="1"/>
</dbReference>
<dbReference type="SUPFAM" id="SSF53187">
    <property type="entry name" value="Zn-dependent exopeptidases"/>
    <property type="match status" value="1"/>
</dbReference>
<name>A0AAJ1IJW3_9SPIO</name>
<dbReference type="Gene3D" id="3.30.70.360">
    <property type="match status" value="1"/>
</dbReference>
<feature type="domain" description="Peptidase M20 dimerisation" evidence="6">
    <location>
        <begin position="235"/>
        <end position="380"/>
    </location>
</feature>
<reference evidence="7 8" key="1">
    <citation type="submission" date="2022-12" db="EMBL/GenBank/DDBJ databases">
        <title>Metagenome assembled genome from gulf of manar.</title>
        <authorList>
            <person name="Kohli P."/>
            <person name="Pk S."/>
            <person name="Venkata Ramana C."/>
            <person name="Sasikala C."/>
        </authorList>
    </citation>
    <scope>NUCLEOTIDE SEQUENCE [LARGE SCALE GENOMIC DNA]</scope>
    <source>
        <strain evidence="7">JB008</strain>
    </source>
</reference>
<gene>
    <name evidence="7" type="ORF">PQJ61_17015</name>
</gene>
<dbReference type="PANTHER" id="PTHR45962">
    <property type="entry name" value="N-FATTY-ACYL-AMINO ACID SYNTHASE/HYDROLASE PM20D1"/>
    <property type="match status" value="1"/>
</dbReference>
<dbReference type="PANTHER" id="PTHR45962:SF1">
    <property type="entry name" value="N-FATTY-ACYL-AMINO ACID SYNTHASE_HYDROLASE PM20D1"/>
    <property type="match status" value="1"/>
</dbReference>
<dbReference type="GO" id="GO:0006508">
    <property type="term" value="P:proteolysis"/>
    <property type="evidence" value="ECO:0007669"/>
    <property type="project" value="UniProtKB-KW"/>
</dbReference>
<evidence type="ECO:0000256" key="5">
    <source>
        <dbReference type="ARBA" id="ARBA00022833"/>
    </source>
</evidence>
<dbReference type="InterPro" id="IPR001261">
    <property type="entry name" value="ArgE/DapE_CS"/>
</dbReference>
<comment type="caution">
    <text evidence="7">The sequence shown here is derived from an EMBL/GenBank/DDBJ whole genome shotgun (WGS) entry which is preliminary data.</text>
</comment>
<dbReference type="Proteomes" id="UP001221217">
    <property type="component" value="Unassembled WGS sequence"/>
</dbReference>
<dbReference type="InterPro" id="IPR036264">
    <property type="entry name" value="Bact_exopeptidase_dim_dom"/>
</dbReference>
<proteinExistence type="inferred from homology"/>
<accession>A0AAJ1IJW3</accession>
<dbReference type="InterPro" id="IPR011650">
    <property type="entry name" value="Peptidase_M20_dimer"/>
</dbReference>
<keyword evidence="5" id="KW-0862">Zinc</keyword>
<comment type="similarity">
    <text evidence="1">Belongs to the peptidase M20A family.</text>
</comment>
<dbReference type="InterPro" id="IPR002933">
    <property type="entry name" value="Peptidase_M20"/>
</dbReference>
<evidence type="ECO:0000256" key="2">
    <source>
        <dbReference type="ARBA" id="ARBA00022670"/>
    </source>
</evidence>
<evidence type="ECO:0000313" key="7">
    <source>
        <dbReference type="EMBL" id="MDC7228465.1"/>
    </source>
</evidence>
<evidence type="ECO:0000259" key="6">
    <source>
        <dbReference type="Pfam" id="PF07687"/>
    </source>
</evidence>
<organism evidence="7 8">
    <name type="scientific">Candidatus Thalassospirochaeta sargassi</name>
    <dbReference type="NCBI Taxonomy" id="3119039"/>
    <lineage>
        <taxon>Bacteria</taxon>
        <taxon>Pseudomonadati</taxon>
        <taxon>Spirochaetota</taxon>
        <taxon>Spirochaetia</taxon>
        <taxon>Spirochaetales</taxon>
        <taxon>Spirochaetaceae</taxon>
        <taxon>Candidatus Thalassospirochaeta</taxon>
    </lineage>
</organism>
<keyword evidence="4" id="KW-0378">Hydrolase</keyword>
<dbReference type="InterPro" id="IPR047177">
    <property type="entry name" value="Pept_M20A"/>
</dbReference>
<protein>
    <submittedName>
        <fullName evidence="7">M20/M25/M40 family metallo-hydrolase</fullName>
    </submittedName>
</protein>
<evidence type="ECO:0000256" key="3">
    <source>
        <dbReference type="ARBA" id="ARBA00022723"/>
    </source>
</evidence>
<dbReference type="Gene3D" id="1.10.150.900">
    <property type="match status" value="1"/>
</dbReference>
<dbReference type="Pfam" id="PF07687">
    <property type="entry name" value="M20_dimer"/>
    <property type="match status" value="1"/>
</dbReference>
<dbReference type="Gene3D" id="3.40.630.10">
    <property type="entry name" value="Zn peptidases"/>
    <property type="match status" value="1"/>
</dbReference>
<dbReference type="SUPFAM" id="SSF55031">
    <property type="entry name" value="Bacterial exopeptidase dimerisation domain"/>
    <property type="match status" value="1"/>
</dbReference>
<evidence type="ECO:0000313" key="8">
    <source>
        <dbReference type="Proteomes" id="UP001221217"/>
    </source>
</evidence>
<keyword evidence="3" id="KW-0479">Metal-binding</keyword>
<dbReference type="AlphaFoldDB" id="A0AAJ1IJW3"/>
<dbReference type="EMBL" id="JAQQAL010000049">
    <property type="protein sequence ID" value="MDC7228465.1"/>
    <property type="molecule type" value="Genomic_DNA"/>
</dbReference>